<comment type="caution">
    <text evidence="2">The sequence shown here is derived from an EMBL/GenBank/DDBJ whole genome shotgun (WGS) entry which is preliminary data.</text>
</comment>
<dbReference type="Proteomes" id="UP000630097">
    <property type="component" value="Unassembled WGS sequence"/>
</dbReference>
<feature type="region of interest" description="Disordered" evidence="1">
    <location>
        <begin position="92"/>
        <end position="112"/>
    </location>
</feature>
<organism evidence="2 3">
    <name type="scientific">Planotetraspora kaengkrachanensis</name>
    <dbReference type="NCBI Taxonomy" id="575193"/>
    <lineage>
        <taxon>Bacteria</taxon>
        <taxon>Bacillati</taxon>
        <taxon>Actinomycetota</taxon>
        <taxon>Actinomycetes</taxon>
        <taxon>Streptosporangiales</taxon>
        <taxon>Streptosporangiaceae</taxon>
        <taxon>Planotetraspora</taxon>
    </lineage>
</organism>
<keyword evidence="3" id="KW-1185">Reference proteome</keyword>
<protein>
    <submittedName>
        <fullName evidence="2">Uncharacterized protein</fullName>
    </submittedName>
</protein>
<evidence type="ECO:0000313" key="3">
    <source>
        <dbReference type="Proteomes" id="UP000630097"/>
    </source>
</evidence>
<evidence type="ECO:0000313" key="2">
    <source>
        <dbReference type="EMBL" id="GIG78369.1"/>
    </source>
</evidence>
<dbReference type="EMBL" id="BONV01000004">
    <property type="protein sequence ID" value="GIG78369.1"/>
    <property type="molecule type" value="Genomic_DNA"/>
</dbReference>
<proteinExistence type="predicted"/>
<name>A0A8J3M2W3_9ACTN</name>
<reference evidence="2 3" key="1">
    <citation type="submission" date="2021-01" db="EMBL/GenBank/DDBJ databases">
        <title>Whole genome shotgun sequence of Planotetraspora kaengkrachanensis NBRC 104272.</title>
        <authorList>
            <person name="Komaki H."/>
            <person name="Tamura T."/>
        </authorList>
    </citation>
    <scope>NUCLEOTIDE SEQUENCE [LARGE SCALE GENOMIC DNA]</scope>
    <source>
        <strain evidence="2 3">NBRC 104272</strain>
    </source>
</reference>
<gene>
    <name evidence="2" type="ORF">Pka01_14960</name>
</gene>
<evidence type="ECO:0000256" key="1">
    <source>
        <dbReference type="SAM" id="MobiDB-lite"/>
    </source>
</evidence>
<feature type="compositionally biased region" description="Polar residues" evidence="1">
    <location>
        <begin position="93"/>
        <end position="104"/>
    </location>
</feature>
<sequence>MGEDVAQPVRHHRDPRFKKAERLQDGRPDVALRRCGPGTAGTFTAGDLGQVAQVVSLRRVEAERIGERVHHRHRGVAVTTLLDTGQVLDADAGSSSQIRASQTRRPAAASLRQSERLRLDAVALGPDEIPQRRTHAGSIWRRTSTAACSAWPSGGQPECGLVVTVTTA</sequence>
<dbReference type="AlphaFoldDB" id="A0A8J3M2W3"/>
<accession>A0A8J3M2W3</accession>